<dbReference type="GO" id="GO:0032259">
    <property type="term" value="P:methylation"/>
    <property type="evidence" value="ECO:0007669"/>
    <property type="project" value="UniProtKB-KW"/>
</dbReference>
<evidence type="ECO:0000313" key="5">
    <source>
        <dbReference type="EMBL" id="KHJ55500.1"/>
    </source>
</evidence>
<proteinExistence type="predicted"/>
<dbReference type="OrthoDB" id="9795085at2"/>
<reference evidence="5 6" key="1">
    <citation type="submission" date="2014-09" db="EMBL/GenBank/DDBJ databases">
        <title>Isolation and characterization of Aurantimonas altamirensis ON-56566 from clinical sample following a dog bite.</title>
        <authorList>
            <person name="Eshaghi A."/>
            <person name="Li A."/>
            <person name="Shahinas D."/>
            <person name="Bahn P."/>
            <person name="Kus J.V."/>
            <person name="Patel S.N."/>
        </authorList>
    </citation>
    <scope>NUCLEOTIDE SEQUENCE [LARGE SCALE GENOMIC DNA]</scope>
    <source>
        <strain evidence="5 6">ON-56566</strain>
    </source>
</reference>
<dbReference type="SUPFAM" id="SSF53335">
    <property type="entry name" value="S-adenosyl-L-methionine-dependent methyltransferases"/>
    <property type="match status" value="1"/>
</dbReference>
<feature type="domain" description="Methyltransferase regulatory" evidence="3">
    <location>
        <begin position="208"/>
        <end position="290"/>
    </location>
</feature>
<dbReference type="PANTHER" id="PTHR43861">
    <property type="entry name" value="TRANS-ACONITATE 2-METHYLTRANSFERASE-RELATED"/>
    <property type="match status" value="1"/>
</dbReference>
<accession>A0A0B1Q9J6</accession>
<dbReference type="RefSeq" id="WP_039188406.1">
    <property type="nucleotide sequence ID" value="NZ_JRFJ01000001.1"/>
</dbReference>
<dbReference type="GO" id="GO:0008168">
    <property type="term" value="F:methyltransferase activity"/>
    <property type="evidence" value="ECO:0007669"/>
    <property type="project" value="UniProtKB-KW"/>
</dbReference>
<evidence type="ECO:0000259" key="3">
    <source>
        <dbReference type="Pfam" id="PF10119"/>
    </source>
</evidence>
<dbReference type="InterPro" id="IPR041698">
    <property type="entry name" value="Methyltransf_25"/>
</dbReference>
<name>A0A0B1Q9J6_9HYPH</name>
<organism evidence="5 6">
    <name type="scientific">Aureimonas altamirensis</name>
    <dbReference type="NCBI Taxonomy" id="370622"/>
    <lineage>
        <taxon>Bacteria</taxon>
        <taxon>Pseudomonadati</taxon>
        <taxon>Pseudomonadota</taxon>
        <taxon>Alphaproteobacteria</taxon>
        <taxon>Hyphomicrobiales</taxon>
        <taxon>Aurantimonadaceae</taxon>
        <taxon>Aureimonas</taxon>
    </lineage>
</organism>
<evidence type="ECO:0000256" key="2">
    <source>
        <dbReference type="ARBA" id="ARBA00022679"/>
    </source>
</evidence>
<protein>
    <recommendedName>
        <fullName evidence="7">Methyltransferase domain-containing protein</fullName>
    </recommendedName>
</protein>
<dbReference type="InterPro" id="IPR029063">
    <property type="entry name" value="SAM-dependent_MTases_sf"/>
</dbReference>
<evidence type="ECO:0000313" key="6">
    <source>
        <dbReference type="Proteomes" id="UP000030826"/>
    </source>
</evidence>
<feature type="domain" description="Methyltransferase" evidence="4">
    <location>
        <begin position="40"/>
        <end position="138"/>
    </location>
</feature>
<evidence type="ECO:0008006" key="7">
    <source>
        <dbReference type="Google" id="ProtNLM"/>
    </source>
</evidence>
<evidence type="ECO:0000256" key="1">
    <source>
        <dbReference type="ARBA" id="ARBA00022603"/>
    </source>
</evidence>
<dbReference type="STRING" id="370622.LA66_02255"/>
<gene>
    <name evidence="5" type="ORF">LA66_02255</name>
</gene>
<keyword evidence="2" id="KW-0808">Transferase</keyword>
<dbReference type="CDD" id="cd02440">
    <property type="entry name" value="AdoMet_MTases"/>
    <property type="match status" value="1"/>
</dbReference>
<comment type="caution">
    <text evidence="5">The sequence shown here is derived from an EMBL/GenBank/DDBJ whole genome shotgun (WGS) entry which is preliminary data.</text>
</comment>
<dbReference type="Pfam" id="PF13649">
    <property type="entry name" value="Methyltransf_25"/>
    <property type="match status" value="1"/>
</dbReference>
<sequence>MLPRTQAYIHTAWRETSPGWLLALAAMLGFRHPATGPLAICDLACGTGYSAALTAASMPSAEVDGFDADAGHIEMAGRLADSAGLGNIRFAAADIRRLAENPPRTYDIVVVHGVLSWVPADVREAIFRFAGAALKDGGIAYLHYACQPGASTFSALNAAMRAAAPGGTPMERLDKTRPLLARMRRGAGLFLAHPQAGTSWDSLANQPDAYIAHELAGDTFEPLSSGDVIAAMAARGCTFAGSATPIENVDRMSLPQDCLAALDGLDRVPLREVLKDIARDQALRRDLYVKNGRPLTPQAHMEALAGLRFRRMADIAGGAVTVQTRVGPVEGAAAIFAPLLDAFAAGDRSFDELQRLQPFSGRPGLLNQSLVLLMEGGLVRPVWPGADTAGARAFNLAVSGYADAPARADAELMGPRPF</sequence>
<dbReference type="Proteomes" id="UP000030826">
    <property type="component" value="Unassembled WGS sequence"/>
</dbReference>
<dbReference type="AlphaFoldDB" id="A0A0B1Q9J6"/>
<dbReference type="Pfam" id="PF10119">
    <property type="entry name" value="MethyTransf_Reg"/>
    <property type="match status" value="1"/>
</dbReference>
<dbReference type="InterPro" id="IPR018773">
    <property type="entry name" value="MeTrfase_reg_dom_prd"/>
</dbReference>
<evidence type="ECO:0000259" key="4">
    <source>
        <dbReference type="Pfam" id="PF13649"/>
    </source>
</evidence>
<keyword evidence="1" id="KW-0489">Methyltransferase</keyword>
<dbReference type="Gene3D" id="3.40.50.150">
    <property type="entry name" value="Vaccinia Virus protein VP39"/>
    <property type="match status" value="1"/>
</dbReference>
<dbReference type="EMBL" id="JRFJ01000001">
    <property type="protein sequence ID" value="KHJ55500.1"/>
    <property type="molecule type" value="Genomic_DNA"/>
</dbReference>
<dbReference type="PANTHER" id="PTHR43861:SF1">
    <property type="entry name" value="TRANS-ACONITATE 2-METHYLTRANSFERASE"/>
    <property type="match status" value="1"/>
</dbReference>